<accession>A0ABQ9ILE8</accession>
<feature type="region of interest" description="Disordered" evidence="1">
    <location>
        <begin position="402"/>
        <end position="469"/>
    </location>
</feature>
<protein>
    <submittedName>
        <fullName evidence="2">Uncharacterized protein</fullName>
    </submittedName>
</protein>
<organism evidence="2 3">
    <name type="scientific">Dryococelus australis</name>
    <dbReference type="NCBI Taxonomy" id="614101"/>
    <lineage>
        <taxon>Eukaryota</taxon>
        <taxon>Metazoa</taxon>
        <taxon>Ecdysozoa</taxon>
        <taxon>Arthropoda</taxon>
        <taxon>Hexapoda</taxon>
        <taxon>Insecta</taxon>
        <taxon>Pterygota</taxon>
        <taxon>Neoptera</taxon>
        <taxon>Polyneoptera</taxon>
        <taxon>Phasmatodea</taxon>
        <taxon>Verophasmatodea</taxon>
        <taxon>Anareolatae</taxon>
        <taxon>Phasmatidae</taxon>
        <taxon>Eurycanthinae</taxon>
        <taxon>Dryococelus</taxon>
    </lineage>
</organism>
<dbReference type="Proteomes" id="UP001159363">
    <property type="component" value="Chromosome 1"/>
</dbReference>
<comment type="caution">
    <text evidence="2">The sequence shown here is derived from an EMBL/GenBank/DDBJ whole genome shotgun (WGS) entry which is preliminary data.</text>
</comment>
<reference evidence="2 3" key="1">
    <citation type="submission" date="2023-02" db="EMBL/GenBank/DDBJ databases">
        <title>LHISI_Scaffold_Assembly.</title>
        <authorList>
            <person name="Stuart O.P."/>
            <person name="Cleave R."/>
            <person name="Magrath M.J.L."/>
            <person name="Mikheyev A.S."/>
        </authorList>
    </citation>
    <scope>NUCLEOTIDE SEQUENCE [LARGE SCALE GENOMIC DNA]</scope>
    <source>
        <strain evidence="2">Daus_M_001</strain>
        <tissue evidence="2">Leg muscle</tissue>
    </source>
</reference>
<feature type="compositionally biased region" description="Basic and acidic residues" evidence="1">
    <location>
        <begin position="409"/>
        <end position="418"/>
    </location>
</feature>
<feature type="region of interest" description="Disordered" evidence="1">
    <location>
        <begin position="69"/>
        <end position="104"/>
    </location>
</feature>
<dbReference type="EMBL" id="JARBHB010000001">
    <property type="protein sequence ID" value="KAJ8896995.1"/>
    <property type="molecule type" value="Genomic_DNA"/>
</dbReference>
<proteinExistence type="predicted"/>
<name>A0ABQ9ILE8_9NEOP</name>
<gene>
    <name evidence="2" type="ORF">PR048_002341</name>
</gene>
<evidence type="ECO:0000313" key="3">
    <source>
        <dbReference type="Proteomes" id="UP001159363"/>
    </source>
</evidence>
<feature type="region of interest" description="Disordered" evidence="1">
    <location>
        <begin position="483"/>
        <end position="511"/>
    </location>
</feature>
<evidence type="ECO:0000313" key="2">
    <source>
        <dbReference type="EMBL" id="KAJ8896995.1"/>
    </source>
</evidence>
<keyword evidence="3" id="KW-1185">Reference proteome</keyword>
<evidence type="ECO:0000256" key="1">
    <source>
        <dbReference type="SAM" id="MobiDB-lite"/>
    </source>
</evidence>
<sequence length="811" mass="88954">MFPRLRAGILINERNFAPGWPAPDSSLLAILRAKLSARTMRVRGQRVRYRKGCKTITPSGHGELVCKGARQNEGAGKREIPNKTRRRTASSGTTPTYENPGVTWPGIEPGSPWWEAGRLTAQQPGPPEKLEELRSVIWRITALQNDTKRLQELCTFAQLQNHCTSEWHQTSARGLHIRSVAVSANLLLANRAEVSTSFCRPPPPYLRYDELLSLYTVLIVQIAPDDVMVASPVLQLLPGLKQSTSETTASLRPLWNSRGRGSLLASHQRDPSSFPDRVTPDFRMWESCQTMPLVGGFSRGYPVSPTLSFRRCSILTSITLIGSQDLDVKSHPNLFTFGTAVQLCAKLSNKKFRFVPDLSRINLTVYDTISYGFVELSGEIWVALNIEVFRTDEDEVRRVWSSTGKPGWRKREIPEKTRGPMASPGTIHTVDGATRSREDAVGGVAESSAARSPGSGGGAGVSRVRNSTPASGALENSIYKKLDAGGRPGHMDYSSRMPVTQRRDAPRAAGRRTRPVGLEVCLEPLACRGRNTNKRCGQVGPRDIVKIIEPCHFMVALGHRQRRAQLFSLCSNGSRDLTALSSPYRQQGGLPSSADTSGYVDHIATMVVIKHVFRATVSSCLRTTKNASGQEIPRRLKVACHHAELQQGFRKSAKYLRMVYTNFYNIVHCVTRRCVRSGLTASIGSIKFLSPPYGIIIGSPSERPATSCEQKSSRTQLVARGCLAIDNPRPHCSDGWMTTSPHPPSPLTNCASTKGTGIYFLQAWARERGSGEIGGLKRDGGGAMFRRRPGPALFLARALRGGGGGGGYVRY</sequence>